<name>A0ACC6TPP3_9CREN</name>
<evidence type="ECO:0000313" key="1">
    <source>
        <dbReference type="EMBL" id="MEW9491850.1"/>
    </source>
</evidence>
<dbReference type="EC" id="3.5.-.-" evidence="1"/>
<dbReference type="Proteomes" id="UP000053480">
    <property type="component" value="Unassembled WGS sequence"/>
</dbReference>
<keyword evidence="1" id="KW-0378">Hydrolase</keyword>
<organism evidence="1 2">
    <name type="scientific">Candidatus Aramenus sulfurataquae</name>
    <dbReference type="NCBI Taxonomy" id="1326980"/>
    <lineage>
        <taxon>Archaea</taxon>
        <taxon>Thermoproteota</taxon>
        <taxon>Thermoprotei</taxon>
        <taxon>Sulfolobales</taxon>
        <taxon>Sulfolobaceae</taxon>
        <taxon>Candidatus Aramenus</taxon>
    </lineage>
</organism>
<comment type="caution">
    <text evidence="1">The sequence shown here is derived from an EMBL/GenBank/DDBJ whole genome shotgun (WGS) entry which is preliminary data.</text>
</comment>
<gene>
    <name evidence="1" type="ORF">TQ35_0006580</name>
</gene>
<protein>
    <submittedName>
        <fullName evidence="1">Cyclase family protein</fullName>
        <ecNumber evidence="1">3.5.-.-</ecNumber>
    </submittedName>
</protein>
<proteinExistence type="predicted"/>
<sequence>MENTIVDLTVPIEEGMSVYPGDPEVKVERLENQGYYVSRLTLSSHTGTHVDVPAHVFKDGKTLDQIPVEMFSGRAYVVRLEELDSINVDVDVLLIYTGGRELTLEQAKKVKSRVIGVDSMSVGSMEVHKELLSRGLIVENLVNLDKLLNKYVDFLCFPLLIKGGDGAPARAVAVVK</sequence>
<dbReference type="EMBL" id="JZWS03000008">
    <property type="protein sequence ID" value="MEW9491850.1"/>
    <property type="molecule type" value="Genomic_DNA"/>
</dbReference>
<evidence type="ECO:0000313" key="2">
    <source>
        <dbReference type="Proteomes" id="UP000053480"/>
    </source>
</evidence>
<reference evidence="1" key="1">
    <citation type="submission" date="2024-07" db="EMBL/GenBank/DDBJ databases">
        <title>Metagenome and Metagenome-Assembled Genomes of Archaea from a hot spring from the geothermal field of Los Azufres, Mexico.</title>
        <authorList>
            <person name="Marin-Paredes R."/>
            <person name="Martinez-Romero E."/>
            <person name="Servin-Garciduenas L.E."/>
        </authorList>
    </citation>
    <scope>NUCLEOTIDE SEQUENCE</scope>
    <source>
        <strain evidence="1">AZ1-454</strain>
    </source>
</reference>
<accession>A0ACC6TPP3</accession>